<proteinExistence type="predicted"/>
<dbReference type="SUPFAM" id="SSF49899">
    <property type="entry name" value="Concanavalin A-like lectins/glucanases"/>
    <property type="match status" value="1"/>
</dbReference>
<reference evidence="4" key="1">
    <citation type="submission" date="2021-01" db="EMBL/GenBank/DDBJ databases">
        <authorList>
            <person name="Corre E."/>
            <person name="Pelletier E."/>
            <person name="Niang G."/>
            <person name="Scheremetjew M."/>
            <person name="Finn R."/>
            <person name="Kale V."/>
            <person name="Holt S."/>
            <person name="Cochrane G."/>
            <person name="Meng A."/>
            <person name="Brown T."/>
            <person name="Cohen L."/>
        </authorList>
    </citation>
    <scope>NUCLEOTIDE SEQUENCE</scope>
    <source>
        <strain evidence="4">GSBS06</strain>
    </source>
</reference>
<sequence>MAPKSKCLAMVLEVSVLFSLLLSVASQVQVCDIEDTGNVRENVFNFGGFSAQRVADEMKVIFPAVHLANQGVIRLVEIDEDGGGGVTGTTWFTEKQRIGDGFIAEFQFSIRGAGDGDLISDGIAFVAQNDRIENIQGGIGENLGYRSGLNKYMAVAFDICADRENEFGPTLPCVDHRVRIDVAGAQEGSNINLIDDPVGGGLDLQDGVIHTGKVSYLASTKVVKVYIDDLLQAQVTLPEALEDFWGDKFAYFGFTASNMDIAPANVNLLSFRLDQLKSATGVISGLSRKYDFGQRVSFILGVFDTCNTLLGEADALTFVQSANNITASLTFQGDDDLVLNPTIQDREDGTYGIFFDLPQNVVGSWTLEIRVNNILTQDMPLANAVSSVVPTDGGLSTQNLIILCVIIALLVMAMAYWINRLNRYKKKLAENKENIDMGKVAHKIADIDKDVTYNMNPMLGTLDEMKEKLAKNEKILAQFGAGETMDENFTIDQLEDENRKLRDEMRRLKKEEAEAEAMSGAGRKVGPRKKKNIREFDQQQA</sequence>
<keyword evidence="2" id="KW-0472">Membrane</keyword>
<dbReference type="EMBL" id="HBIN01023061">
    <property type="protein sequence ID" value="CAE0447777.1"/>
    <property type="molecule type" value="Transcribed_RNA"/>
</dbReference>
<feature type="chain" id="PRO_5031110479" description="L-type lectin-like domain-containing protein" evidence="3">
    <location>
        <begin position="27"/>
        <end position="541"/>
    </location>
</feature>
<evidence type="ECO:0000256" key="1">
    <source>
        <dbReference type="SAM" id="MobiDB-lite"/>
    </source>
</evidence>
<name>A0A7S3PRH6_9STRA</name>
<gene>
    <name evidence="4" type="ORF">ASTO00021_LOCUS17740</name>
</gene>
<feature type="region of interest" description="Disordered" evidence="1">
    <location>
        <begin position="502"/>
        <end position="541"/>
    </location>
</feature>
<dbReference type="Gene3D" id="2.60.120.200">
    <property type="match status" value="1"/>
</dbReference>
<dbReference type="InterPro" id="IPR013320">
    <property type="entry name" value="ConA-like_dom_sf"/>
</dbReference>
<accession>A0A7S3PRH6</accession>
<evidence type="ECO:0000313" key="4">
    <source>
        <dbReference type="EMBL" id="CAE0447777.1"/>
    </source>
</evidence>
<evidence type="ECO:0008006" key="5">
    <source>
        <dbReference type="Google" id="ProtNLM"/>
    </source>
</evidence>
<evidence type="ECO:0000256" key="3">
    <source>
        <dbReference type="SAM" id="SignalP"/>
    </source>
</evidence>
<keyword evidence="2" id="KW-1133">Transmembrane helix</keyword>
<protein>
    <recommendedName>
        <fullName evidence="5">L-type lectin-like domain-containing protein</fullName>
    </recommendedName>
</protein>
<feature type="compositionally biased region" description="Basic and acidic residues" evidence="1">
    <location>
        <begin position="502"/>
        <end position="512"/>
    </location>
</feature>
<keyword evidence="3" id="KW-0732">Signal</keyword>
<dbReference type="AlphaFoldDB" id="A0A7S3PRH6"/>
<feature type="transmembrane region" description="Helical" evidence="2">
    <location>
        <begin position="400"/>
        <end position="418"/>
    </location>
</feature>
<organism evidence="4">
    <name type="scientific">Aplanochytrium stocchinoi</name>
    <dbReference type="NCBI Taxonomy" id="215587"/>
    <lineage>
        <taxon>Eukaryota</taxon>
        <taxon>Sar</taxon>
        <taxon>Stramenopiles</taxon>
        <taxon>Bigyra</taxon>
        <taxon>Labyrinthulomycetes</taxon>
        <taxon>Thraustochytrida</taxon>
        <taxon>Thraustochytriidae</taxon>
        <taxon>Aplanochytrium</taxon>
    </lineage>
</organism>
<feature type="signal peptide" evidence="3">
    <location>
        <begin position="1"/>
        <end position="26"/>
    </location>
</feature>
<evidence type="ECO:0000256" key="2">
    <source>
        <dbReference type="SAM" id="Phobius"/>
    </source>
</evidence>
<keyword evidence="2" id="KW-0812">Transmembrane</keyword>